<feature type="domain" description="Reverse transcriptase zinc-binding" evidence="1">
    <location>
        <begin position="77"/>
        <end position="158"/>
    </location>
</feature>
<evidence type="ECO:0000313" key="3">
    <source>
        <dbReference type="Proteomes" id="UP000596660"/>
    </source>
</evidence>
<evidence type="ECO:0000313" key="2">
    <source>
        <dbReference type="EnsemblPlants" id="AUR62006511-RA:cds"/>
    </source>
</evidence>
<accession>A0A803L3S2</accession>
<evidence type="ECO:0000259" key="1">
    <source>
        <dbReference type="Pfam" id="PF13966"/>
    </source>
</evidence>
<dbReference type="InterPro" id="IPR026960">
    <property type="entry name" value="RVT-Znf"/>
</dbReference>
<dbReference type="OMA" id="DESHNCI"/>
<sequence length="204" mass="24195">MKNRSGYIAWDMVCRRKKEGGLGVRSIEDWNTAALGKHVWAISQKKENLWVRWINAVYIKNQNWLDYQPNADSSCISRMYKDLRPDLTGCNWDKLVWEKWAAPKHKFIGWIAWHNRLMTRDRLLRFGTPTDASCLLCGDMQEDHEHLFFKCKYSQMIWKEISNRLDTGINLVNLASARRGIRRVKKDFCRRVLHMCILGCIYQI</sequence>
<reference evidence="2" key="2">
    <citation type="submission" date="2021-03" db="UniProtKB">
        <authorList>
            <consortium name="EnsemblPlants"/>
        </authorList>
    </citation>
    <scope>IDENTIFICATION</scope>
</reference>
<dbReference type="EnsemblPlants" id="AUR62006511-RA">
    <property type="protein sequence ID" value="AUR62006511-RA:cds"/>
    <property type="gene ID" value="AUR62006511"/>
</dbReference>
<dbReference type="Pfam" id="PF13966">
    <property type="entry name" value="zf-RVT"/>
    <property type="match status" value="1"/>
</dbReference>
<name>A0A803L3S2_CHEQI</name>
<dbReference type="Gramene" id="AUR62006511-RA">
    <property type="protein sequence ID" value="AUR62006511-RA:cds"/>
    <property type="gene ID" value="AUR62006511"/>
</dbReference>
<organism evidence="2 3">
    <name type="scientific">Chenopodium quinoa</name>
    <name type="common">Quinoa</name>
    <dbReference type="NCBI Taxonomy" id="63459"/>
    <lineage>
        <taxon>Eukaryota</taxon>
        <taxon>Viridiplantae</taxon>
        <taxon>Streptophyta</taxon>
        <taxon>Embryophyta</taxon>
        <taxon>Tracheophyta</taxon>
        <taxon>Spermatophyta</taxon>
        <taxon>Magnoliopsida</taxon>
        <taxon>eudicotyledons</taxon>
        <taxon>Gunneridae</taxon>
        <taxon>Pentapetalae</taxon>
        <taxon>Caryophyllales</taxon>
        <taxon>Chenopodiaceae</taxon>
        <taxon>Chenopodioideae</taxon>
        <taxon>Atripliceae</taxon>
        <taxon>Chenopodium</taxon>
    </lineage>
</organism>
<dbReference type="PANTHER" id="PTHR33116">
    <property type="entry name" value="REVERSE TRANSCRIPTASE ZINC-BINDING DOMAIN-CONTAINING PROTEIN-RELATED-RELATED"/>
    <property type="match status" value="1"/>
</dbReference>
<dbReference type="PANTHER" id="PTHR33116:SF84">
    <property type="entry name" value="RNA-DIRECTED DNA POLYMERASE"/>
    <property type="match status" value="1"/>
</dbReference>
<protein>
    <recommendedName>
        <fullName evidence="1">Reverse transcriptase zinc-binding domain-containing protein</fullName>
    </recommendedName>
</protein>
<dbReference type="AlphaFoldDB" id="A0A803L3S2"/>
<dbReference type="Proteomes" id="UP000596660">
    <property type="component" value="Unplaced"/>
</dbReference>
<keyword evidence="3" id="KW-1185">Reference proteome</keyword>
<reference evidence="2" key="1">
    <citation type="journal article" date="2017" name="Nature">
        <title>The genome of Chenopodium quinoa.</title>
        <authorList>
            <person name="Jarvis D.E."/>
            <person name="Ho Y.S."/>
            <person name="Lightfoot D.J."/>
            <person name="Schmoeckel S.M."/>
            <person name="Li B."/>
            <person name="Borm T.J.A."/>
            <person name="Ohyanagi H."/>
            <person name="Mineta K."/>
            <person name="Michell C.T."/>
            <person name="Saber N."/>
            <person name="Kharbatia N.M."/>
            <person name="Rupper R.R."/>
            <person name="Sharp A.R."/>
            <person name="Dally N."/>
            <person name="Boughton B.A."/>
            <person name="Woo Y.H."/>
            <person name="Gao G."/>
            <person name="Schijlen E.G.W.M."/>
            <person name="Guo X."/>
            <person name="Momin A.A."/>
            <person name="Negrao S."/>
            <person name="Al-Babili S."/>
            <person name="Gehring C."/>
            <person name="Roessner U."/>
            <person name="Jung C."/>
            <person name="Murphy K."/>
            <person name="Arold S.T."/>
            <person name="Gojobori T."/>
            <person name="van der Linden C.G."/>
            <person name="van Loo E.N."/>
            <person name="Jellen E.N."/>
            <person name="Maughan P.J."/>
            <person name="Tester M."/>
        </authorList>
    </citation>
    <scope>NUCLEOTIDE SEQUENCE [LARGE SCALE GENOMIC DNA]</scope>
    <source>
        <strain evidence="2">cv. PI 614886</strain>
    </source>
</reference>
<proteinExistence type="predicted"/>